<dbReference type="InterPro" id="IPR007454">
    <property type="entry name" value="UPF0250_YbeD-like"/>
</dbReference>
<dbReference type="InterPro" id="IPR027471">
    <property type="entry name" value="YbeD-like_sf"/>
</dbReference>
<organism evidence="3 4">
    <name type="scientific">Thiothrix unzii</name>
    <dbReference type="NCBI Taxonomy" id="111769"/>
    <lineage>
        <taxon>Bacteria</taxon>
        <taxon>Pseudomonadati</taxon>
        <taxon>Pseudomonadota</taxon>
        <taxon>Gammaproteobacteria</taxon>
        <taxon>Thiotrichales</taxon>
        <taxon>Thiotrichaceae</taxon>
        <taxon>Thiothrix</taxon>
    </lineage>
</organism>
<name>A0A975IH53_9GAMM</name>
<evidence type="ECO:0000313" key="4">
    <source>
        <dbReference type="Proteomes" id="UP000672009"/>
    </source>
</evidence>
<dbReference type="PANTHER" id="PTHR38036">
    <property type="entry name" value="UPF0250 PROTEIN YBED"/>
    <property type="match status" value="1"/>
</dbReference>
<evidence type="ECO:0000256" key="1">
    <source>
        <dbReference type="ARBA" id="ARBA00008460"/>
    </source>
</evidence>
<proteinExistence type="inferred from homology"/>
<dbReference type="EMBL" id="CP072793">
    <property type="protein sequence ID" value="QTR53542.1"/>
    <property type="molecule type" value="Genomic_DNA"/>
</dbReference>
<dbReference type="Proteomes" id="UP000672009">
    <property type="component" value="Chromosome"/>
</dbReference>
<accession>A0A975IH53</accession>
<protein>
    <recommendedName>
        <fullName evidence="2">UPF0250 protein J9260_00155</fullName>
    </recommendedName>
</protein>
<dbReference type="Pfam" id="PF04359">
    <property type="entry name" value="DUF493"/>
    <property type="match status" value="1"/>
</dbReference>
<dbReference type="Gene3D" id="3.30.70.260">
    <property type="match status" value="1"/>
</dbReference>
<sequence>MAYKKSLPIEEYNVSDVERFGQDETLILEFPCDFPIKVVGRASGDLHVQICEIVCRHDNEFSAETRLQCRDSSAGKYQSLTVNIRAVSKTQIDAVYQDLKACELVLWAL</sequence>
<evidence type="ECO:0000313" key="3">
    <source>
        <dbReference type="EMBL" id="QTR53542.1"/>
    </source>
</evidence>
<dbReference type="HAMAP" id="MF_00659">
    <property type="entry name" value="UPF0250"/>
    <property type="match status" value="1"/>
</dbReference>
<dbReference type="PANTHER" id="PTHR38036:SF1">
    <property type="entry name" value="UPF0250 PROTEIN YBED"/>
    <property type="match status" value="1"/>
</dbReference>
<dbReference type="AlphaFoldDB" id="A0A975IH53"/>
<gene>
    <name evidence="3" type="ORF">J9260_00155</name>
</gene>
<dbReference type="KEGG" id="tun:J9260_00155"/>
<dbReference type="RefSeq" id="WP_210219058.1">
    <property type="nucleotide sequence ID" value="NZ_CP072793.1"/>
</dbReference>
<comment type="similarity">
    <text evidence="1 2">Belongs to the UPF0250 family.</text>
</comment>
<evidence type="ECO:0000256" key="2">
    <source>
        <dbReference type="HAMAP-Rule" id="MF_00659"/>
    </source>
</evidence>
<keyword evidence="4" id="KW-1185">Reference proteome</keyword>
<dbReference type="SUPFAM" id="SSF117991">
    <property type="entry name" value="YbeD/HP0495-like"/>
    <property type="match status" value="1"/>
</dbReference>
<dbReference type="GO" id="GO:0005829">
    <property type="term" value="C:cytosol"/>
    <property type="evidence" value="ECO:0007669"/>
    <property type="project" value="TreeGrafter"/>
</dbReference>
<reference evidence="3" key="1">
    <citation type="submission" date="2021-04" db="EMBL/GenBank/DDBJ databases">
        <title>Genomics, taxonomy and metabolism of representatives of sulfur bacteria of the genus Thiothrix: Thiothrix fructosivorans QT, Thiothrix unzii A1T and three new species, Thiothrix subterranea sp. nov., Thiothrix litoralis sp. nov. and 'Candidatus Thiothrix anitrata' sp. nov.</title>
        <authorList>
            <person name="Ravin N.V."/>
            <person name="Smolyakov D."/>
            <person name="Rudenko T.S."/>
            <person name="Mardanov A.V."/>
            <person name="Beletsky A.V."/>
            <person name="Markov N.D."/>
            <person name="Fomenkov A.I."/>
            <person name="Roberts R.J."/>
            <person name="Karnachuk O.V."/>
            <person name="Novikov A."/>
            <person name="Grabovich M.Y."/>
        </authorList>
    </citation>
    <scope>NUCLEOTIDE SEQUENCE</scope>
    <source>
        <strain evidence="3">A1</strain>
    </source>
</reference>